<accession>A0A3N6US97</accession>
<keyword evidence="2" id="KW-0238">DNA-binding</keyword>
<dbReference type="InterPro" id="IPR010982">
    <property type="entry name" value="Lambda_DNA-bd_dom_sf"/>
</dbReference>
<gene>
    <name evidence="4" type="ORF">EB241_06760</name>
</gene>
<evidence type="ECO:0000313" key="5">
    <source>
        <dbReference type="Proteomes" id="UP000279457"/>
    </source>
</evidence>
<dbReference type="OrthoDB" id="9799384at2"/>
<dbReference type="Gene3D" id="1.10.260.40">
    <property type="entry name" value="lambda repressor-like DNA-binding domains"/>
    <property type="match status" value="1"/>
</dbReference>
<dbReference type="CDD" id="cd00093">
    <property type="entry name" value="HTH_XRE"/>
    <property type="match status" value="1"/>
</dbReference>
<dbReference type="NCBIfam" id="NF007481">
    <property type="entry name" value="PRK10072.1"/>
    <property type="match status" value="1"/>
</dbReference>
<evidence type="ECO:0000313" key="4">
    <source>
        <dbReference type="EMBL" id="RQM38889.1"/>
    </source>
</evidence>
<organism evidence="4 5">
    <name type="scientific">Erwinia psidii</name>
    <dbReference type="NCBI Taxonomy" id="69224"/>
    <lineage>
        <taxon>Bacteria</taxon>
        <taxon>Pseudomonadati</taxon>
        <taxon>Pseudomonadota</taxon>
        <taxon>Gammaproteobacteria</taxon>
        <taxon>Enterobacterales</taxon>
        <taxon>Erwiniaceae</taxon>
        <taxon>Erwinia</taxon>
    </lineage>
</organism>
<keyword evidence="5" id="KW-1185">Reference proteome</keyword>
<proteinExistence type="predicted"/>
<keyword evidence="3" id="KW-0804">Transcription</keyword>
<dbReference type="AlphaFoldDB" id="A0A3N6US97"/>
<dbReference type="InterPro" id="IPR001387">
    <property type="entry name" value="Cro/C1-type_HTH"/>
</dbReference>
<evidence type="ECO:0000256" key="2">
    <source>
        <dbReference type="ARBA" id="ARBA00023125"/>
    </source>
</evidence>
<dbReference type="SUPFAM" id="SSF47413">
    <property type="entry name" value="lambda repressor-like DNA-binding domains"/>
    <property type="match status" value="1"/>
</dbReference>
<evidence type="ECO:0000256" key="1">
    <source>
        <dbReference type="ARBA" id="ARBA00023015"/>
    </source>
</evidence>
<keyword evidence="1" id="KW-0805">Transcription regulation</keyword>
<dbReference type="PANTHER" id="PTHR36511:SF6">
    <property type="entry name" value="TRANSCRIPTIONAL REGULATOR"/>
    <property type="match status" value="1"/>
</dbReference>
<evidence type="ECO:0000256" key="3">
    <source>
        <dbReference type="ARBA" id="ARBA00023163"/>
    </source>
</evidence>
<dbReference type="GO" id="GO:0003677">
    <property type="term" value="F:DNA binding"/>
    <property type="evidence" value="ECO:0007669"/>
    <property type="project" value="UniProtKB-KW"/>
</dbReference>
<comment type="caution">
    <text evidence="4">The sequence shown here is derived from an EMBL/GenBank/DDBJ whole genome shotgun (WGS) entry which is preliminary data.</text>
</comment>
<sequence length="98" mass="10762">MEHTDPMGELLSSLEHIVLAREVIQATPALKAEVSIAEPKRIREITGMDIDEFARACGVSASSVKSWEAMRSKPSRSAQKLLQLIQSNPCLSRELLGC</sequence>
<dbReference type="Proteomes" id="UP000279457">
    <property type="component" value="Unassembled WGS sequence"/>
</dbReference>
<dbReference type="EMBL" id="RHHM01000004">
    <property type="protein sequence ID" value="RQM38889.1"/>
    <property type="molecule type" value="Genomic_DNA"/>
</dbReference>
<dbReference type="InterPro" id="IPR052359">
    <property type="entry name" value="HTH-type_reg/antitoxin"/>
</dbReference>
<name>A0A3N6US97_9GAMM</name>
<protein>
    <submittedName>
        <fullName evidence="4">HTH-type transcriptional regulator</fullName>
    </submittedName>
</protein>
<reference evidence="4 5" key="1">
    <citation type="submission" date="2018-10" db="EMBL/GenBank/DDBJ databases">
        <title>Draft genome sequence for the type isolate of Erwinia psidii, agent causal of bacterial blight in guava (Psidium guajava) and wilt and die-back of Eucalyptus spp.</title>
        <authorList>
            <person name="Hermenegildo P.S."/>
            <person name="Santos S.A."/>
            <person name="Guimaraes L.M.S."/>
            <person name="Vidigal P.M.P."/>
            <person name="Pereira I.C."/>
            <person name="Badel J.L."/>
            <person name="Alfenas-Zerbini P."/>
            <person name="Ferreira M.A.S.V."/>
            <person name="Alfenas A.C."/>
        </authorList>
    </citation>
    <scope>NUCLEOTIDE SEQUENCE [LARGE SCALE GENOMIC DNA]</scope>
    <source>
        <strain evidence="4 5">IBSBF 435</strain>
    </source>
</reference>
<dbReference type="RefSeq" id="WP_124232414.1">
    <property type="nucleotide sequence ID" value="NZ_RHHM01000004.1"/>
</dbReference>
<dbReference type="PANTHER" id="PTHR36511">
    <property type="entry name" value="MERR FAMILY BACTERIAL REGULATORY PROTEIN"/>
    <property type="match status" value="1"/>
</dbReference>